<name>A0ABQ9FKI5_TEGGR</name>
<gene>
    <name evidence="2" type="ORF">KUTeg_004673</name>
</gene>
<dbReference type="EMBL" id="JARBDR010000240">
    <property type="protein sequence ID" value="KAJ8317779.1"/>
    <property type="molecule type" value="Genomic_DNA"/>
</dbReference>
<evidence type="ECO:0000313" key="2">
    <source>
        <dbReference type="EMBL" id="KAJ8317779.1"/>
    </source>
</evidence>
<evidence type="ECO:0000313" key="3">
    <source>
        <dbReference type="Proteomes" id="UP001217089"/>
    </source>
</evidence>
<reference evidence="2 3" key="1">
    <citation type="submission" date="2022-12" db="EMBL/GenBank/DDBJ databases">
        <title>Chromosome-level genome of Tegillarca granosa.</title>
        <authorList>
            <person name="Kim J."/>
        </authorList>
    </citation>
    <scope>NUCLEOTIDE SEQUENCE [LARGE SCALE GENOMIC DNA]</scope>
    <source>
        <strain evidence="2">Teg-2019</strain>
        <tissue evidence="2">Adductor muscle</tissue>
    </source>
</reference>
<feature type="transmembrane region" description="Helical" evidence="1">
    <location>
        <begin position="144"/>
        <end position="161"/>
    </location>
</feature>
<protein>
    <submittedName>
        <fullName evidence="2">Uncharacterized protein</fullName>
    </submittedName>
</protein>
<evidence type="ECO:0000256" key="1">
    <source>
        <dbReference type="SAM" id="Phobius"/>
    </source>
</evidence>
<keyword evidence="1" id="KW-0472">Membrane</keyword>
<dbReference type="Proteomes" id="UP001217089">
    <property type="component" value="Unassembled WGS sequence"/>
</dbReference>
<proteinExistence type="predicted"/>
<accession>A0ABQ9FKI5</accession>
<sequence length="216" mass="24136">MSSKDLLVLFKTEDLQISVSVFRSNILKLITNNVCPLSFVSKLAIHRLKTKATIYIIIDTVPVCNVKDWCIKRRVGLKYKKIIVVVSELCGSPSVNFAGAFFFLGVPSGFVVTSPLAVSSVGFFFRFLTGFLPSVSPDFGERGGNFFAFAFVSVSAMLSMYRQRNNVVGHKIFYRLKKKLMGETKYRTTTEHFLPGLHFFTLTIKTEGTMAGAPNF</sequence>
<feature type="transmembrane region" description="Helical" evidence="1">
    <location>
        <begin position="110"/>
        <end position="132"/>
    </location>
</feature>
<keyword evidence="3" id="KW-1185">Reference proteome</keyword>
<comment type="caution">
    <text evidence="2">The sequence shown here is derived from an EMBL/GenBank/DDBJ whole genome shotgun (WGS) entry which is preliminary data.</text>
</comment>
<organism evidence="2 3">
    <name type="scientific">Tegillarca granosa</name>
    <name type="common">Malaysian cockle</name>
    <name type="synonym">Anadara granosa</name>
    <dbReference type="NCBI Taxonomy" id="220873"/>
    <lineage>
        <taxon>Eukaryota</taxon>
        <taxon>Metazoa</taxon>
        <taxon>Spiralia</taxon>
        <taxon>Lophotrochozoa</taxon>
        <taxon>Mollusca</taxon>
        <taxon>Bivalvia</taxon>
        <taxon>Autobranchia</taxon>
        <taxon>Pteriomorphia</taxon>
        <taxon>Arcoida</taxon>
        <taxon>Arcoidea</taxon>
        <taxon>Arcidae</taxon>
        <taxon>Tegillarca</taxon>
    </lineage>
</organism>
<keyword evidence="1" id="KW-0812">Transmembrane</keyword>
<keyword evidence="1" id="KW-1133">Transmembrane helix</keyword>